<evidence type="ECO:0000313" key="1">
    <source>
        <dbReference type="EMBL" id="GAW03884.1"/>
    </source>
</evidence>
<evidence type="ECO:0000313" key="2">
    <source>
        <dbReference type="Proteomes" id="UP000188533"/>
    </source>
</evidence>
<sequence length="68" mass="7977">MIGKQFFNPTGHRWTLHYLHNAWTLECDTPPSNSSLRSRALDKRTFCIKIHTIDLVLHHRLTVPRALN</sequence>
<gene>
    <name evidence="1" type="ORF">LENED_005638</name>
</gene>
<keyword evidence="2" id="KW-1185">Reference proteome</keyword>
<name>A0A1Q3E9W1_LENED</name>
<proteinExistence type="predicted"/>
<dbReference type="EMBL" id="BDGU01000161">
    <property type="protein sequence ID" value="GAW03884.1"/>
    <property type="molecule type" value="Genomic_DNA"/>
</dbReference>
<accession>A0A1Q3E9W1</accession>
<comment type="caution">
    <text evidence="1">The sequence shown here is derived from an EMBL/GenBank/DDBJ whole genome shotgun (WGS) entry which is preliminary data.</text>
</comment>
<dbReference type="Proteomes" id="UP000188533">
    <property type="component" value="Unassembled WGS sequence"/>
</dbReference>
<organism evidence="1 2">
    <name type="scientific">Lentinula edodes</name>
    <name type="common">Shiitake mushroom</name>
    <name type="synonym">Lentinus edodes</name>
    <dbReference type="NCBI Taxonomy" id="5353"/>
    <lineage>
        <taxon>Eukaryota</taxon>
        <taxon>Fungi</taxon>
        <taxon>Dikarya</taxon>
        <taxon>Basidiomycota</taxon>
        <taxon>Agaricomycotina</taxon>
        <taxon>Agaricomycetes</taxon>
        <taxon>Agaricomycetidae</taxon>
        <taxon>Agaricales</taxon>
        <taxon>Marasmiineae</taxon>
        <taxon>Omphalotaceae</taxon>
        <taxon>Lentinula</taxon>
    </lineage>
</organism>
<dbReference type="AlphaFoldDB" id="A0A1Q3E9W1"/>
<reference evidence="1 2" key="2">
    <citation type="submission" date="2017-02" db="EMBL/GenBank/DDBJ databases">
        <title>A genome survey and senescence transcriptome analysis in Lentinula edodes.</title>
        <authorList>
            <person name="Sakamoto Y."/>
            <person name="Nakade K."/>
            <person name="Sato S."/>
            <person name="Yoshida Y."/>
            <person name="Miyazaki K."/>
            <person name="Natsume S."/>
            <person name="Konno N."/>
        </authorList>
    </citation>
    <scope>NUCLEOTIDE SEQUENCE [LARGE SCALE GENOMIC DNA]</scope>
    <source>
        <strain evidence="1 2">NBRC 111202</strain>
    </source>
</reference>
<protein>
    <submittedName>
        <fullName evidence="1">Uncharacterized protein</fullName>
    </submittedName>
</protein>
<reference evidence="1 2" key="1">
    <citation type="submission" date="2016-08" db="EMBL/GenBank/DDBJ databases">
        <authorList>
            <consortium name="Lentinula edodes genome sequencing consortium"/>
            <person name="Sakamoto Y."/>
            <person name="Nakade K."/>
            <person name="Sato S."/>
            <person name="Yoshida Y."/>
            <person name="Miyazaki K."/>
            <person name="Natsume S."/>
            <person name="Konno N."/>
        </authorList>
    </citation>
    <scope>NUCLEOTIDE SEQUENCE [LARGE SCALE GENOMIC DNA]</scope>
    <source>
        <strain evidence="1 2">NBRC 111202</strain>
    </source>
</reference>